<keyword evidence="2 4" id="KW-0472">Membrane</keyword>
<dbReference type="PRINTS" id="PR01023">
    <property type="entry name" value="NAFLGMOTY"/>
</dbReference>
<protein>
    <submittedName>
        <fullName evidence="7">Cell envelope biogenesis protein OmpA</fullName>
    </submittedName>
</protein>
<keyword evidence="8" id="KW-1185">Reference proteome</keyword>
<dbReference type="PANTHER" id="PTHR30329:SF21">
    <property type="entry name" value="LIPOPROTEIN YIAD-RELATED"/>
    <property type="match status" value="1"/>
</dbReference>
<accession>A0A0S3EV59</accession>
<dbReference type="AlphaFoldDB" id="A0A0S3EV59"/>
<dbReference type="InterPro" id="IPR050330">
    <property type="entry name" value="Bact_OuterMem_StrucFunc"/>
</dbReference>
<proteinExistence type="predicted"/>
<feature type="domain" description="OmpA-like" evidence="6">
    <location>
        <begin position="170"/>
        <end position="289"/>
    </location>
</feature>
<dbReference type="EMBL" id="CP013264">
    <property type="protein sequence ID" value="ALR19291.1"/>
    <property type="molecule type" value="Genomic_DNA"/>
</dbReference>
<evidence type="ECO:0000256" key="4">
    <source>
        <dbReference type="PROSITE-ProRule" id="PRU00473"/>
    </source>
</evidence>
<dbReference type="PANTHER" id="PTHR30329">
    <property type="entry name" value="STATOR ELEMENT OF FLAGELLAR MOTOR COMPLEX"/>
    <property type="match status" value="1"/>
</dbReference>
<keyword evidence="5" id="KW-0732">Signal</keyword>
<name>A0A0S3EV59_9SPHN</name>
<dbReference type="OrthoDB" id="113254at2"/>
<dbReference type="STRING" id="1332080.ATN00_02200"/>
<reference evidence="7 8" key="1">
    <citation type="submission" date="2015-11" db="EMBL/GenBank/DDBJ databases">
        <title>A Two-component Flavoprotein Monooxygenase System MeaXY Responsible for para-Hydroxylation of 2-Methyl-6-ethylaniline and 2,6-Diethylaniline in Sphingobium baderi DE-13.</title>
        <authorList>
            <person name="Cheng M."/>
            <person name="Meng Q."/>
            <person name="Yang Y."/>
            <person name="Chu C."/>
            <person name="Yan X."/>
            <person name="He J."/>
            <person name="Li S."/>
        </authorList>
    </citation>
    <scope>NUCLEOTIDE SEQUENCE [LARGE SCALE GENOMIC DNA]</scope>
    <source>
        <strain evidence="7 8">DE-13</strain>
    </source>
</reference>
<dbReference type="CDD" id="cd07185">
    <property type="entry name" value="OmpA_C-like"/>
    <property type="match status" value="1"/>
</dbReference>
<dbReference type="InterPro" id="IPR036737">
    <property type="entry name" value="OmpA-like_sf"/>
</dbReference>
<dbReference type="GO" id="GO:0009279">
    <property type="term" value="C:cell outer membrane"/>
    <property type="evidence" value="ECO:0007669"/>
    <property type="project" value="UniProtKB-SubCell"/>
</dbReference>
<dbReference type="Proteomes" id="UP000056968">
    <property type="component" value="Chromosome"/>
</dbReference>
<evidence type="ECO:0000256" key="3">
    <source>
        <dbReference type="ARBA" id="ARBA00023237"/>
    </source>
</evidence>
<gene>
    <name evidence="7" type="ORF">ATN00_02200</name>
</gene>
<feature type="signal peptide" evidence="5">
    <location>
        <begin position="1"/>
        <end position="26"/>
    </location>
</feature>
<evidence type="ECO:0000256" key="5">
    <source>
        <dbReference type="SAM" id="SignalP"/>
    </source>
</evidence>
<evidence type="ECO:0000313" key="7">
    <source>
        <dbReference type="EMBL" id="ALR19291.1"/>
    </source>
</evidence>
<feature type="chain" id="PRO_5006611718" evidence="5">
    <location>
        <begin position="27"/>
        <end position="294"/>
    </location>
</feature>
<sequence>MIVVSKTPRALLSLAMLTATASASLAAQESQDQSQADLSATVHMPPSPETAELAEGPEIEGIISARSGDSIQVTASDGTNTAIAVNDATRIKASGGFLGLHRSKLAAESLLNGLPVTIKTVQSGSGLLASQIDLKNKDLKTASMIHNGTAQGFAEQTAATEALRGRVGDIDQYNIKSTTNVNFDTGKAVLSAQAKNDLCATATAAEGMDNALLLVVGYTDSTGSSDFNQELSEKRAGRVVNYLQQVCGWKPYRMLTPSGMSEADPLASNDTVEGKSQNRRVAVNVLVSKGLDGL</sequence>
<keyword evidence="3" id="KW-0998">Cell outer membrane</keyword>
<dbReference type="RefSeq" id="WP_062061534.1">
    <property type="nucleotide sequence ID" value="NZ_CP013264.1"/>
</dbReference>
<dbReference type="SUPFAM" id="SSF103088">
    <property type="entry name" value="OmpA-like"/>
    <property type="match status" value="1"/>
</dbReference>
<dbReference type="PRINTS" id="PR01021">
    <property type="entry name" value="OMPADOMAIN"/>
</dbReference>
<dbReference type="InterPro" id="IPR006664">
    <property type="entry name" value="OMP_bac"/>
</dbReference>
<evidence type="ECO:0000313" key="8">
    <source>
        <dbReference type="Proteomes" id="UP000056968"/>
    </source>
</evidence>
<dbReference type="Pfam" id="PF00691">
    <property type="entry name" value="OmpA"/>
    <property type="match status" value="1"/>
</dbReference>
<dbReference type="PROSITE" id="PS00430">
    <property type="entry name" value="TONB_DEPENDENT_REC_1"/>
    <property type="match status" value="1"/>
</dbReference>
<evidence type="ECO:0000256" key="2">
    <source>
        <dbReference type="ARBA" id="ARBA00023136"/>
    </source>
</evidence>
<dbReference type="KEGG" id="sbd:ATN00_02200"/>
<evidence type="ECO:0000256" key="1">
    <source>
        <dbReference type="ARBA" id="ARBA00004442"/>
    </source>
</evidence>
<dbReference type="PROSITE" id="PS51123">
    <property type="entry name" value="OMPA_2"/>
    <property type="match status" value="1"/>
</dbReference>
<dbReference type="InterPro" id="IPR010916">
    <property type="entry name" value="TonB_box_CS"/>
</dbReference>
<dbReference type="Gene3D" id="3.30.1330.60">
    <property type="entry name" value="OmpA-like domain"/>
    <property type="match status" value="1"/>
</dbReference>
<comment type="subcellular location">
    <subcellularLocation>
        <location evidence="1">Cell outer membrane</location>
    </subcellularLocation>
</comment>
<organism evidence="7 8">
    <name type="scientific">Sphingobium baderi</name>
    <dbReference type="NCBI Taxonomy" id="1332080"/>
    <lineage>
        <taxon>Bacteria</taxon>
        <taxon>Pseudomonadati</taxon>
        <taxon>Pseudomonadota</taxon>
        <taxon>Alphaproteobacteria</taxon>
        <taxon>Sphingomonadales</taxon>
        <taxon>Sphingomonadaceae</taxon>
        <taxon>Sphingobium</taxon>
    </lineage>
</organism>
<dbReference type="InterPro" id="IPR006665">
    <property type="entry name" value="OmpA-like"/>
</dbReference>
<evidence type="ECO:0000259" key="6">
    <source>
        <dbReference type="PROSITE" id="PS51123"/>
    </source>
</evidence>